<keyword evidence="2" id="KW-0540">Nuclease</keyword>
<protein>
    <submittedName>
        <fullName evidence="15">Helicase-exonuclease AddAB subunit AddB</fullName>
    </submittedName>
</protein>
<dbReference type="GO" id="GO:0004527">
    <property type="term" value="F:exonuclease activity"/>
    <property type="evidence" value="ECO:0007669"/>
    <property type="project" value="UniProtKB-KW"/>
</dbReference>
<reference evidence="15 16" key="1">
    <citation type="submission" date="2020-04" db="EMBL/GenBank/DDBJ databases">
        <authorList>
            <person name="Hitch T.C.A."/>
            <person name="Wylensek D."/>
            <person name="Clavel T."/>
        </authorList>
    </citation>
    <scope>NUCLEOTIDE SEQUENCE [LARGE SCALE GENOMIC DNA]</scope>
    <source>
        <strain evidence="15 16">Oil-RF-744-FAT-WT-6-1</strain>
    </source>
</reference>
<dbReference type="GO" id="GO:0000724">
    <property type="term" value="P:double-strand break repair via homologous recombination"/>
    <property type="evidence" value="ECO:0007669"/>
    <property type="project" value="InterPro"/>
</dbReference>
<dbReference type="InterPro" id="IPR038726">
    <property type="entry name" value="PDDEXK_AddAB-type"/>
</dbReference>
<keyword evidence="9" id="KW-0067">ATP-binding</keyword>
<dbReference type="GO" id="GO:0003677">
    <property type="term" value="F:DNA binding"/>
    <property type="evidence" value="ECO:0007669"/>
    <property type="project" value="UniProtKB-KW"/>
</dbReference>
<evidence type="ECO:0000256" key="13">
    <source>
        <dbReference type="ARBA" id="ARBA00023204"/>
    </source>
</evidence>
<dbReference type="EMBL" id="JABAFG010000026">
    <property type="protein sequence ID" value="NME29255.1"/>
    <property type="molecule type" value="Genomic_DNA"/>
</dbReference>
<dbReference type="Pfam" id="PF13361">
    <property type="entry name" value="UvrD_C"/>
    <property type="match status" value="1"/>
</dbReference>
<evidence type="ECO:0000259" key="14">
    <source>
        <dbReference type="PROSITE" id="PS51217"/>
    </source>
</evidence>
<feature type="domain" description="UvrD-like helicase C-terminal" evidence="14">
    <location>
        <begin position="262"/>
        <end position="572"/>
    </location>
</feature>
<evidence type="ECO:0000256" key="4">
    <source>
        <dbReference type="ARBA" id="ARBA00022741"/>
    </source>
</evidence>
<evidence type="ECO:0000256" key="11">
    <source>
        <dbReference type="ARBA" id="ARBA00023014"/>
    </source>
</evidence>
<dbReference type="GO" id="GO:0051539">
    <property type="term" value="F:4 iron, 4 sulfur cluster binding"/>
    <property type="evidence" value="ECO:0007669"/>
    <property type="project" value="UniProtKB-KW"/>
</dbReference>
<evidence type="ECO:0000256" key="2">
    <source>
        <dbReference type="ARBA" id="ARBA00022722"/>
    </source>
</evidence>
<keyword evidence="7 15" id="KW-0347">Helicase</keyword>
<sequence length="1138" mass="130261">MAVTVVFGRAGSGKTARCLEEIRNWSKDGGKAVLLVPDQATYSMERRFASTMPGHGFMGTQIFGFSRLAFQVFQERNKEHASLSELSRNIVLQRLLRQHGNVLTVLQTAASQPNFVTTMGQFLMECRSFRITPDMLRNAAGLMNQLTLSHKLEDIASLYEKYLEFLGEHFGNADDTMTLLARELPNYTFIQGARVWVDGFQWFTPQQLQILLAAEKVADSLTITLTMDAERVSQQSRHTALYHRPWEVYQSLLRIFPHLETENLPNPPCKGIRQFTRHFFQSVPDTQDVPVKELIVSECSDRAAEMDAIARRIARLVQYGYRYRDFLILTRTSNMYDALGERICKSYGIPCFTDYRRPMASHPAAEAVAAFLALLRSHWSHETVFRLLKTDLFPLDRHEVDILENYCLASGISSRQWLSSREWTYYPQKYMSDDVSQHPEIQERLHQVNEVRQRVQQYILPFWQKAQGEKNLRDWCTLLFTFLQSIHVPDTLRRWKEEDEAVQRMTESKEHEQVWKKMLAFMEEMTALCGDDVVSLEEFSQMVEDGLKTMTFSIIPPTLDHVTITSIERGYTGSGRIVFLCGINDGIFPQHSGDEGLLSDVERQSLTEAGVTLGPGSRFRSLQEKFLFYLAATRARERLYISYALADEQGEELTPSLWIQQLIDKGYIAGLRKESGEASPASAAEYIVSMPAALKYLPVMLRPAVENKKIDSVWWSLYDWALLHGWKQVTVRAVQGLFYHNRPERLPYETVRRLYAPEGRIVGSVTRFESYRQCPFAYFSQYGLGLAERPVQHFSAPDLGMLVHEALRRIGEKLLTEGRQWQHLQDEEIGPLCTSIVEELSPKIQNDILMSNAYFIQIQGRLIQVLIRTVRRLCEFNKSSDFHTTAVEKGFGQGKNAWKALQFTLDNGLEVIVTGQIDRIDTLHADDTDFVVVIDYKSGSTVLDLQKIYMGLELQLLTYMDVALKNIGPQAAPAAVLYCYVRSRKLSENHLLSQEEKIQLYNKENKLKGFYLDSPDVIRYMDTAMDASSSFLNVRLNKNGNLSTAGYNVFPYSWWQKVLKVAENRIHAIAEQMGSGDISIHPVLFGTQSHCQYCPYHPFCAFDPHTQDNAYDAAGKLKKSDIIVRISQEGDDTHGMDS</sequence>
<evidence type="ECO:0000256" key="6">
    <source>
        <dbReference type="ARBA" id="ARBA00022801"/>
    </source>
</evidence>
<keyword evidence="1" id="KW-0004">4Fe-4S</keyword>
<organism evidence="15 16">
    <name type="scientific">Megasphaera hexanoica</name>
    <dbReference type="NCBI Taxonomy" id="1675036"/>
    <lineage>
        <taxon>Bacteria</taxon>
        <taxon>Bacillati</taxon>
        <taxon>Bacillota</taxon>
        <taxon>Negativicutes</taxon>
        <taxon>Veillonellales</taxon>
        <taxon>Veillonellaceae</taxon>
        <taxon>Megasphaera</taxon>
    </lineage>
</organism>
<dbReference type="Gene3D" id="3.40.50.300">
    <property type="entry name" value="P-loop containing nucleotide triphosphate hydrolases"/>
    <property type="match status" value="3"/>
</dbReference>
<evidence type="ECO:0000256" key="5">
    <source>
        <dbReference type="ARBA" id="ARBA00022763"/>
    </source>
</evidence>
<accession>A0A848BVI1</accession>
<keyword evidence="11" id="KW-0411">Iron-sulfur</keyword>
<dbReference type="InterPro" id="IPR049035">
    <property type="entry name" value="ADDB_N"/>
</dbReference>
<dbReference type="Gene3D" id="3.90.320.10">
    <property type="match status" value="1"/>
</dbReference>
<keyword evidence="5" id="KW-0227">DNA damage</keyword>
<evidence type="ECO:0000256" key="1">
    <source>
        <dbReference type="ARBA" id="ARBA00022485"/>
    </source>
</evidence>
<dbReference type="InterPro" id="IPR014017">
    <property type="entry name" value="DNA_helicase_UvrD-like_C"/>
</dbReference>
<dbReference type="Pfam" id="PF21445">
    <property type="entry name" value="ADDB_N"/>
    <property type="match status" value="1"/>
</dbReference>
<evidence type="ECO:0000313" key="15">
    <source>
        <dbReference type="EMBL" id="NME29255.1"/>
    </source>
</evidence>
<dbReference type="Proteomes" id="UP000591071">
    <property type="component" value="Unassembled WGS sequence"/>
</dbReference>
<dbReference type="GO" id="GO:0005524">
    <property type="term" value="F:ATP binding"/>
    <property type="evidence" value="ECO:0007669"/>
    <property type="project" value="UniProtKB-KW"/>
</dbReference>
<evidence type="ECO:0000256" key="10">
    <source>
        <dbReference type="ARBA" id="ARBA00023004"/>
    </source>
</evidence>
<evidence type="ECO:0000256" key="12">
    <source>
        <dbReference type="ARBA" id="ARBA00023125"/>
    </source>
</evidence>
<dbReference type="PROSITE" id="PS51217">
    <property type="entry name" value="UVRD_HELICASE_CTER"/>
    <property type="match status" value="1"/>
</dbReference>
<keyword evidence="8 15" id="KW-0269">Exonuclease</keyword>
<keyword evidence="3" id="KW-0479">Metal-binding</keyword>
<name>A0A848BVI1_9FIRM</name>
<dbReference type="Gene3D" id="6.10.140.1030">
    <property type="match status" value="1"/>
</dbReference>
<dbReference type="SUPFAM" id="SSF52540">
    <property type="entry name" value="P-loop containing nucleoside triphosphate hydrolases"/>
    <property type="match status" value="2"/>
</dbReference>
<dbReference type="PANTHER" id="PTHR30591:SF1">
    <property type="entry name" value="RECBCD ENZYME SUBUNIT RECC"/>
    <property type="match status" value="1"/>
</dbReference>
<evidence type="ECO:0000256" key="3">
    <source>
        <dbReference type="ARBA" id="ARBA00022723"/>
    </source>
</evidence>
<keyword evidence="13" id="KW-0234">DNA repair</keyword>
<dbReference type="GO" id="GO:0004386">
    <property type="term" value="F:helicase activity"/>
    <property type="evidence" value="ECO:0007669"/>
    <property type="project" value="UniProtKB-KW"/>
</dbReference>
<dbReference type="RefSeq" id="WP_170088062.1">
    <property type="nucleotide sequence ID" value="NZ_JABAFG010000026.1"/>
</dbReference>
<dbReference type="InterPro" id="IPR011604">
    <property type="entry name" value="PDDEXK-like_dom_sf"/>
</dbReference>
<gene>
    <name evidence="15" type="primary">addB</name>
    <name evidence="15" type="ORF">HF872_11615</name>
</gene>
<comment type="caution">
    <text evidence="15">The sequence shown here is derived from an EMBL/GenBank/DDBJ whole genome shotgun (WGS) entry which is preliminary data.</text>
</comment>
<dbReference type="AlphaFoldDB" id="A0A848BVI1"/>
<keyword evidence="4" id="KW-0547">Nucleotide-binding</keyword>
<dbReference type="GO" id="GO:0046872">
    <property type="term" value="F:metal ion binding"/>
    <property type="evidence" value="ECO:0007669"/>
    <property type="project" value="UniProtKB-KW"/>
</dbReference>
<dbReference type="NCBIfam" id="TIGR02773">
    <property type="entry name" value="addB_Gpos"/>
    <property type="match status" value="1"/>
</dbReference>
<evidence type="ECO:0000313" key="16">
    <source>
        <dbReference type="Proteomes" id="UP000591071"/>
    </source>
</evidence>
<dbReference type="PANTHER" id="PTHR30591">
    <property type="entry name" value="RECBCD ENZYME SUBUNIT RECC"/>
    <property type="match status" value="1"/>
</dbReference>
<evidence type="ECO:0000256" key="8">
    <source>
        <dbReference type="ARBA" id="ARBA00022839"/>
    </source>
</evidence>
<evidence type="ECO:0000256" key="9">
    <source>
        <dbReference type="ARBA" id="ARBA00022840"/>
    </source>
</evidence>
<dbReference type="InterPro" id="IPR027417">
    <property type="entry name" value="P-loop_NTPase"/>
</dbReference>
<dbReference type="Pfam" id="PF12705">
    <property type="entry name" value="PDDEXK_1"/>
    <property type="match status" value="1"/>
</dbReference>
<evidence type="ECO:0000256" key="7">
    <source>
        <dbReference type="ARBA" id="ARBA00022806"/>
    </source>
</evidence>
<keyword evidence="10" id="KW-0408">Iron</keyword>
<dbReference type="InterPro" id="IPR014140">
    <property type="entry name" value="DNA_helicase_suAddB"/>
</dbReference>
<proteinExistence type="predicted"/>
<keyword evidence="12" id="KW-0238">DNA-binding</keyword>
<keyword evidence="6" id="KW-0378">Hydrolase</keyword>